<dbReference type="InterPro" id="IPR035969">
    <property type="entry name" value="Rab-GAP_TBC_sf"/>
</dbReference>
<evidence type="ECO:0000259" key="2">
    <source>
        <dbReference type="PROSITE" id="PS50086"/>
    </source>
</evidence>
<organism evidence="3 4">
    <name type="scientific">Durusdinium trenchii</name>
    <dbReference type="NCBI Taxonomy" id="1381693"/>
    <lineage>
        <taxon>Eukaryota</taxon>
        <taxon>Sar</taxon>
        <taxon>Alveolata</taxon>
        <taxon>Dinophyceae</taxon>
        <taxon>Suessiales</taxon>
        <taxon>Symbiodiniaceae</taxon>
        <taxon>Durusdinium</taxon>
    </lineage>
</organism>
<accession>A0ABP0JZ75</accession>
<evidence type="ECO:0000313" key="3">
    <source>
        <dbReference type="EMBL" id="CAK9019596.1"/>
    </source>
</evidence>
<evidence type="ECO:0000256" key="1">
    <source>
        <dbReference type="SAM" id="Coils"/>
    </source>
</evidence>
<dbReference type="SUPFAM" id="SSF47923">
    <property type="entry name" value="Ypt/Rab-GAP domain of gyp1p"/>
    <property type="match status" value="2"/>
</dbReference>
<dbReference type="Gene3D" id="1.10.472.80">
    <property type="entry name" value="Ypt/Rab-GAP domain of gyp1p, domain 3"/>
    <property type="match status" value="1"/>
</dbReference>
<dbReference type="InterPro" id="IPR050302">
    <property type="entry name" value="Rab_GAP_TBC_domain"/>
</dbReference>
<protein>
    <recommendedName>
        <fullName evidence="2">Rab-GAP TBC domain-containing protein</fullName>
    </recommendedName>
</protein>
<reference evidence="3 4" key="1">
    <citation type="submission" date="2024-02" db="EMBL/GenBank/DDBJ databases">
        <authorList>
            <person name="Chen Y."/>
            <person name="Shah S."/>
            <person name="Dougan E. K."/>
            <person name="Thang M."/>
            <person name="Chan C."/>
        </authorList>
    </citation>
    <scope>NUCLEOTIDE SEQUENCE [LARGE SCALE GENOMIC DNA]</scope>
</reference>
<proteinExistence type="predicted"/>
<name>A0ABP0JZ75_9DINO</name>
<comment type="caution">
    <text evidence="3">The sequence shown here is derived from an EMBL/GenBank/DDBJ whole genome shotgun (WGS) entry which is preliminary data.</text>
</comment>
<dbReference type="EMBL" id="CAXAMN010006891">
    <property type="protein sequence ID" value="CAK9019596.1"/>
    <property type="molecule type" value="Genomic_DNA"/>
</dbReference>
<dbReference type="Gene3D" id="1.10.8.270">
    <property type="entry name" value="putative rabgap domain of human tbc1 domain family member 14 like domains"/>
    <property type="match status" value="1"/>
</dbReference>
<feature type="coiled-coil region" evidence="1">
    <location>
        <begin position="595"/>
        <end position="622"/>
    </location>
</feature>
<keyword evidence="1" id="KW-0175">Coiled coil</keyword>
<evidence type="ECO:0000313" key="4">
    <source>
        <dbReference type="Proteomes" id="UP001642484"/>
    </source>
</evidence>
<dbReference type="Proteomes" id="UP001642484">
    <property type="component" value="Unassembled WGS sequence"/>
</dbReference>
<keyword evidence="4" id="KW-1185">Reference proteome</keyword>
<dbReference type="PANTHER" id="PTHR47219">
    <property type="entry name" value="RAB GTPASE-ACTIVATING PROTEIN 1-LIKE"/>
    <property type="match status" value="1"/>
</dbReference>
<gene>
    <name evidence="3" type="ORF">CCMP2556_LOCUS13725</name>
</gene>
<feature type="domain" description="Rab-GAP TBC" evidence="2">
    <location>
        <begin position="189"/>
        <end position="409"/>
    </location>
</feature>
<sequence>MIEKFPKIPYDRELDIASPAAWQGDIEICLSDAKGIPLVGTPFFNEVIFYHVPSETLITTDIFWSYPEAMPEGSKLWKLLGRTFAGPSPPPVLASDRRPNPLRHAGQPDWERFLMDKIYLPFYRRPELRAKQEVCRPARYTTVPGTPFQPDREENHSLVAAESPMPQGFMLKDEEPPKPLQRIWPDRDSSPDARGLGSWVVPGDVANGHEGGEEPSSILDVIEADVARTFPNDDKFQEGQKGVQQRRFEMGGPDHLRLVRYRAAAKRCAVLSDGRPGRCAAWNEDLLLQVLVELARQDMELGYCQSLNFIAANFLMVLHTPEMAVSAVRQLIMKLQTRQWYMEGMRQLRWGPRMHTEMLRERLPAVHQVLVQHQFDFLFVTSKWFLCLFAATLSDEVLRRVWDVLLVDGIEAVWIGTFVAKRAAEAEEKRCPSDSSDFQKHSTQRDVVIEAFEVIDHQAKRSEVQRLRTELAQLQFLSQELRLQLHALGADDSVVPEKIRAGHGGLSAQFHQLRCLFDWLVKAVNLEQPMAFECDAELHIRGRLVRLRHMVSWPLLDGMRLSVPRELQEEVFGLLARLTCKTRGLGRDCGSRRGDEVEAAEIDQVEKELQKLQSTWELLSVEMTSDTKNQAAPSPAMFLVHRHREPGSASTAMVVARWPEPGVGRPPFDVERHFRRLQVARGERVEVEFEGTWFSGTLQTLLPGAWAQVQCDVDCPGIITMAPLSSLRRTGPGRFALHQKAILPEQQAHGQDYDYISRQRKGEVGKTGEVGAKNATTTGTPIWHECPSADWTWISDAGALQMRRLDEAADARAEMRATQLRLSWQYYKSLDCMSQHLFATDTSEMVKASQFRASARRKCWHVRNDVSKCKPWVMTLRIEINGLEPKVALRSINSGDFRRVRCFHLPTGVEHNKTTVLAGYQDLLAEAGRHDVDEERSEIHFQSVILFHDVPLERNMEKLMGVTGQIHDFNYDELPPFKQLLQPNAFCPEDAFPVAVKELKVSLFEDACRLLAGTGVLDFLERLFLVKGLIMVMPSCLIILDPDQPTVIGMC</sequence>
<dbReference type="SMART" id="SM00164">
    <property type="entry name" value="TBC"/>
    <property type="match status" value="1"/>
</dbReference>
<dbReference type="Pfam" id="PF00566">
    <property type="entry name" value="RabGAP-TBC"/>
    <property type="match status" value="1"/>
</dbReference>
<dbReference type="PANTHER" id="PTHR47219:SF9">
    <property type="entry name" value="GTPASE ACTIVATING PROTEIN AND CENTROSOME-ASSOCIATED, ISOFORM B"/>
    <property type="match status" value="1"/>
</dbReference>
<dbReference type="PROSITE" id="PS50086">
    <property type="entry name" value="TBC_RABGAP"/>
    <property type="match status" value="1"/>
</dbReference>
<dbReference type="InterPro" id="IPR000195">
    <property type="entry name" value="Rab-GAP-TBC_dom"/>
</dbReference>